<reference evidence="1" key="1">
    <citation type="submission" date="2014-09" db="EMBL/GenBank/DDBJ databases">
        <authorList>
            <person name="Magalhaes I.L.F."/>
            <person name="Oliveira U."/>
            <person name="Santos F.R."/>
            <person name="Vidigal T.H.D.A."/>
            <person name="Brescovit A.D."/>
            <person name="Santos A.J."/>
        </authorList>
    </citation>
    <scope>NUCLEOTIDE SEQUENCE</scope>
    <source>
        <tissue evidence="1">Shoot tissue taken approximately 20 cm above the soil surface</tissue>
    </source>
</reference>
<reference evidence="1" key="2">
    <citation type="journal article" date="2015" name="Data Brief">
        <title>Shoot transcriptome of the giant reed, Arundo donax.</title>
        <authorList>
            <person name="Barrero R.A."/>
            <person name="Guerrero F.D."/>
            <person name="Moolhuijzen P."/>
            <person name="Goolsby J.A."/>
            <person name="Tidwell J."/>
            <person name="Bellgard S.E."/>
            <person name="Bellgard M.I."/>
        </authorList>
    </citation>
    <scope>NUCLEOTIDE SEQUENCE</scope>
    <source>
        <tissue evidence="1">Shoot tissue taken approximately 20 cm above the soil surface</tissue>
    </source>
</reference>
<sequence length="15" mass="1981">MLPTRRRRRRPSRRS</sequence>
<name>A0A0A9HB51_ARUDO</name>
<evidence type="ECO:0000313" key="1">
    <source>
        <dbReference type="EMBL" id="JAE33987.1"/>
    </source>
</evidence>
<accession>A0A0A9HB51</accession>
<organism evidence="1">
    <name type="scientific">Arundo donax</name>
    <name type="common">Giant reed</name>
    <name type="synonym">Donax arundinaceus</name>
    <dbReference type="NCBI Taxonomy" id="35708"/>
    <lineage>
        <taxon>Eukaryota</taxon>
        <taxon>Viridiplantae</taxon>
        <taxon>Streptophyta</taxon>
        <taxon>Embryophyta</taxon>
        <taxon>Tracheophyta</taxon>
        <taxon>Spermatophyta</taxon>
        <taxon>Magnoliopsida</taxon>
        <taxon>Liliopsida</taxon>
        <taxon>Poales</taxon>
        <taxon>Poaceae</taxon>
        <taxon>PACMAD clade</taxon>
        <taxon>Arundinoideae</taxon>
        <taxon>Arundineae</taxon>
        <taxon>Arundo</taxon>
    </lineage>
</organism>
<dbReference type="EMBL" id="GBRH01163909">
    <property type="protein sequence ID" value="JAE33987.1"/>
    <property type="molecule type" value="Transcribed_RNA"/>
</dbReference>
<proteinExistence type="predicted"/>
<protein>
    <submittedName>
        <fullName evidence="1">Uncharacterized protein</fullName>
    </submittedName>
</protein>